<dbReference type="PROSITE" id="PS50004">
    <property type="entry name" value="C2"/>
    <property type="match status" value="1"/>
</dbReference>
<dbReference type="GO" id="GO:0005524">
    <property type="term" value="F:ATP binding"/>
    <property type="evidence" value="ECO:0007669"/>
    <property type="project" value="UniProtKB-UniRule"/>
</dbReference>
<feature type="repeat" description="ANK" evidence="9">
    <location>
        <begin position="140"/>
        <end position="172"/>
    </location>
</feature>
<sequence length="809" mass="90036">MGKLAQAVKSQNIGDVKRILRAESPNDRDNYHQTPLHLACGVAANLEITKLLIKKKADVNVQERNGWTPLHCAANEGKLKICEMLLNTDGIDVGILNKDGTSVLHYLVRSNPDTADQAQYEEVLRLYIDKRGDIDSQSKHGESALHQSCLRGNITAVKFLLKNKAQINILNKIGETPLHYAVRASQKEIIQLLLEYGADTSLKSEDGTAFDMASSLEIANLIKQYSERSNKKSSSSAAEEVSQYPITDFKLRVKVIRAVNLTPVGEKDTASSYCQVSFNNQKKTNKPRPKTLSPKWNDVFLFDIEDLNYPLKISLYEAGDSLDAPAKEDLLGSITISLQDLQVDMSGEGNPYKGWYNIKRKPRRSGYKLTPKLRVEVSYILKSKLEETGQSARLAVDSDEENDLTHSGSATPGISSSTDSAGAFGVRRGKCKVDACDCDTYQPESARGGQCQNCGHWPAQHENLGKGESEPDNNSPSVAPANSGDGNADLSSQFSNATPHMLSHTWEINASELQFTTRLGEGTSAQVFKGTYRSQEVAIKVLKEKAEAKVLEEFQKEFEIMSSLRSPHVVFFYGATTQPSLCMVLEFCHKGALYDVLNDMREDIAWPNVFKAAIDTIKGLLCLHNWKPQIVHRDMKSLNLLVDENWATKVSDFGTSRFTSGTGVDLSTLGKLRGTYAYCAPEVYFGKNFTPKSDIYSFGVILWEMAFRCITGTYEQPFSEFKQIVFDFQIIIQSAKKDVRPTIPANCPQAYTELVNQCWHKDPDSRPTTEEVLQQLKQLETLYNANKTEWDSIRIPAVVPPEDESAASN</sequence>
<dbReference type="AlphaFoldDB" id="A0A7S4I8M9"/>
<evidence type="ECO:0000256" key="11">
    <source>
        <dbReference type="SAM" id="MobiDB-lite"/>
    </source>
</evidence>
<dbReference type="Gene3D" id="2.60.40.150">
    <property type="entry name" value="C2 domain"/>
    <property type="match status" value="1"/>
</dbReference>
<dbReference type="SUPFAM" id="SSF49562">
    <property type="entry name" value="C2 domain (Calcium/lipid-binding domain, CaLB)"/>
    <property type="match status" value="1"/>
</dbReference>
<dbReference type="InterPro" id="IPR000008">
    <property type="entry name" value="C2_dom"/>
</dbReference>
<dbReference type="PROSITE" id="PS50088">
    <property type="entry name" value="ANK_REPEAT"/>
    <property type="match status" value="4"/>
</dbReference>
<dbReference type="InterPro" id="IPR008271">
    <property type="entry name" value="Ser/Thr_kinase_AS"/>
</dbReference>
<dbReference type="GO" id="GO:0004674">
    <property type="term" value="F:protein serine/threonine kinase activity"/>
    <property type="evidence" value="ECO:0007669"/>
    <property type="project" value="UniProtKB-KW"/>
</dbReference>
<evidence type="ECO:0000313" key="14">
    <source>
        <dbReference type="EMBL" id="CAE2222009.1"/>
    </source>
</evidence>
<dbReference type="Gene3D" id="1.25.40.20">
    <property type="entry name" value="Ankyrin repeat-containing domain"/>
    <property type="match status" value="2"/>
</dbReference>
<keyword evidence="5" id="KW-0418">Kinase</keyword>
<dbReference type="CDD" id="cd13999">
    <property type="entry name" value="STKc_MAP3K-like"/>
    <property type="match status" value="1"/>
</dbReference>
<dbReference type="PROSITE" id="PS50011">
    <property type="entry name" value="PROTEIN_KINASE_DOM"/>
    <property type="match status" value="1"/>
</dbReference>
<feature type="domain" description="C2" evidence="12">
    <location>
        <begin position="231"/>
        <end position="356"/>
    </location>
</feature>
<evidence type="ECO:0000256" key="3">
    <source>
        <dbReference type="ARBA" id="ARBA00022679"/>
    </source>
</evidence>
<dbReference type="EMBL" id="HBKP01013389">
    <property type="protein sequence ID" value="CAE2222009.1"/>
    <property type="molecule type" value="Transcribed_RNA"/>
</dbReference>
<dbReference type="InterPro" id="IPR001245">
    <property type="entry name" value="Ser-Thr/Tyr_kinase_cat_dom"/>
</dbReference>
<dbReference type="Pfam" id="PF07714">
    <property type="entry name" value="PK_Tyr_Ser-Thr"/>
    <property type="match status" value="1"/>
</dbReference>
<dbReference type="CDD" id="cd00030">
    <property type="entry name" value="C2"/>
    <property type="match status" value="1"/>
</dbReference>
<dbReference type="PROSITE" id="PS50297">
    <property type="entry name" value="ANK_REP_REGION"/>
    <property type="match status" value="3"/>
</dbReference>
<dbReference type="Gene3D" id="3.30.200.20">
    <property type="entry name" value="Phosphorylase Kinase, domain 1"/>
    <property type="match status" value="1"/>
</dbReference>
<dbReference type="SMART" id="SM00248">
    <property type="entry name" value="ANK"/>
    <property type="match status" value="5"/>
</dbReference>
<dbReference type="PROSITE" id="PS00108">
    <property type="entry name" value="PROTEIN_KINASE_ST"/>
    <property type="match status" value="1"/>
</dbReference>
<dbReference type="PANTHER" id="PTHR44329">
    <property type="entry name" value="SERINE/THREONINE-PROTEIN KINASE TNNI3K-RELATED"/>
    <property type="match status" value="1"/>
</dbReference>
<feature type="repeat" description="ANK" evidence="9">
    <location>
        <begin position="31"/>
        <end position="64"/>
    </location>
</feature>
<dbReference type="SMART" id="SM00239">
    <property type="entry name" value="C2"/>
    <property type="match status" value="1"/>
</dbReference>
<dbReference type="Pfam" id="PF00168">
    <property type="entry name" value="C2"/>
    <property type="match status" value="1"/>
</dbReference>
<dbReference type="InterPro" id="IPR000719">
    <property type="entry name" value="Prot_kinase_dom"/>
</dbReference>
<feature type="region of interest" description="Disordered" evidence="11">
    <location>
        <begin position="390"/>
        <end position="421"/>
    </location>
</feature>
<evidence type="ECO:0000259" key="12">
    <source>
        <dbReference type="PROSITE" id="PS50004"/>
    </source>
</evidence>
<evidence type="ECO:0000256" key="1">
    <source>
        <dbReference type="ARBA" id="ARBA00005843"/>
    </source>
</evidence>
<evidence type="ECO:0000256" key="6">
    <source>
        <dbReference type="ARBA" id="ARBA00022840"/>
    </source>
</evidence>
<evidence type="ECO:0000256" key="4">
    <source>
        <dbReference type="ARBA" id="ARBA00022741"/>
    </source>
</evidence>
<reference evidence="14" key="1">
    <citation type="submission" date="2021-01" db="EMBL/GenBank/DDBJ databases">
        <authorList>
            <person name="Corre E."/>
            <person name="Pelletier E."/>
            <person name="Niang G."/>
            <person name="Scheremetjew M."/>
            <person name="Finn R."/>
            <person name="Kale V."/>
            <person name="Holt S."/>
            <person name="Cochrane G."/>
            <person name="Meng A."/>
            <person name="Brown T."/>
            <person name="Cohen L."/>
        </authorList>
    </citation>
    <scope>NUCLEOTIDE SEQUENCE</scope>
    <source>
        <strain evidence="14">DIVA3 518/3/11/1/6</strain>
    </source>
</reference>
<keyword evidence="3" id="KW-0808">Transferase</keyword>
<comment type="catalytic activity">
    <reaction evidence="8">
        <text>L-seryl-[protein] + ATP = O-phospho-L-seryl-[protein] + ADP + H(+)</text>
        <dbReference type="Rhea" id="RHEA:17989"/>
        <dbReference type="Rhea" id="RHEA-COMP:9863"/>
        <dbReference type="Rhea" id="RHEA-COMP:11604"/>
        <dbReference type="ChEBI" id="CHEBI:15378"/>
        <dbReference type="ChEBI" id="CHEBI:29999"/>
        <dbReference type="ChEBI" id="CHEBI:30616"/>
        <dbReference type="ChEBI" id="CHEBI:83421"/>
        <dbReference type="ChEBI" id="CHEBI:456216"/>
        <dbReference type="EC" id="2.7.11.1"/>
    </reaction>
</comment>
<evidence type="ECO:0000256" key="2">
    <source>
        <dbReference type="ARBA" id="ARBA00022527"/>
    </source>
</evidence>
<gene>
    <name evidence="14" type="ORF">VSP0166_LOCUS9504</name>
</gene>
<name>A0A7S4I8M9_9EUKA</name>
<keyword evidence="9" id="KW-0040">ANK repeat</keyword>
<feature type="repeat" description="ANK" evidence="9">
    <location>
        <begin position="65"/>
        <end position="98"/>
    </location>
</feature>
<evidence type="ECO:0000256" key="9">
    <source>
        <dbReference type="PROSITE-ProRule" id="PRU00023"/>
    </source>
</evidence>
<dbReference type="Pfam" id="PF12796">
    <property type="entry name" value="Ank_2"/>
    <property type="match status" value="2"/>
</dbReference>
<evidence type="ECO:0000256" key="10">
    <source>
        <dbReference type="PROSITE-ProRule" id="PRU10141"/>
    </source>
</evidence>
<dbReference type="PRINTS" id="PR01415">
    <property type="entry name" value="ANKYRIN"/>
</dbReference>
<dbReference type="SUPFAM" id="SSF48403">
    <property type="entry name" value="Ankyrin repeat"/>
    <property type="match status" value="1"/>
</dbReference>
<evidence type="ECO:0000256" key="5">
    <source>
        <dbReference type="ARBA" id="ARBA00022777"/>
    </source>
</evidence>
<dbReference type="SUPFAM" id="SSF56112">
    <property type="entry name" value="Protein kinase-like (PK-like)"/>
    <property type="match status" value="1"/>
</dbReference>
<proteinExistence type="inferred from homology"/>
<dbReference type="InterPro" id="IPR011009">
    <property type="entry name" value="Kinase-like_dom_sf"/>
</dbReference>
<evidence type="ECO:0000256" key="8">
    <source>
        <dbReference type="ARBA" id="ARBA00048679"/>
    </source>
</evidence>
<keyword evidence="2" id="KW-0723">Serine/threonine-protein kinase</keyword>
<keyword evidence="4 10" id="KW-0547">Nucleotide-binding</keyword>
<dbReference type="SMART" id="SM00220">
    <property type="entry name" value="S_TKc"/>
    <property type="match status" value="1"/>
</dbReference>
<dbReference type="Gene3D" id="1.10.510.10">
    <property type="entry name" value="Transferase(Phosphotransferase) domain 1"/>
    <property type="match status" value="1"/>
</dbReference>
<evidence type="ECO:0000256" key="7">
    <source>
        <dbReference type="ARBA" id="ARBA00047899"/>
    </source>
</evidence>
<dbReference type="InterPro" id="IPR035892">
    <property type="entry name" value="C2_domain_sf"/>
</dbReference>
<feature type="domain" description="Protein kinase" evidence="13">
    <location>
        <begin position="513"/>
        <end position="782"/>
    </location>
</feature>
<accession>A0A7S4I8M9</accession>
<dbReference type="InterPro" id="IPR017441">
    <property type="entry name" value="Protein_kinase_ATP_BS"/>
</dbReference>
<comment type="catalytic activity">
    <reaction evidence="7">
        <text>L-threonyl-[protein] + ATP = O-phospho-L-threonyl-[protein] + ADP + H(+)</text>
        <dbReference type="Rhea" id="RHEA:46608"/>
        <dbReference type="Rhea" id="RHEA-COMP:11060"/>
        <dbReference type="Rhea" id="RHEA-COMP:11605"/>
        <dbReference type="ChEBI" id="CHEBI:15378"/>
        <dbReference type="ChEBI" id="CHEBI:30013"/>
        <dbReference type="ChEBI" id="CHEBI:30616"/>
        <dbReference type="ChEBI" id="CHEBI:61977"/>
        <dbReference type="ChEBI" id="CHEBI:456216"/>
        <dbReference type="EC" id="2.7.11.1"/>
    </reaction>
</comment>
<feature type="binding site" evidence="10">
    <location>
        <position position="540"/>
    </location>
    <ligand>
        <name>ATP</name>
        <dbReference type="ChEBI" id="CHEBI:30616"/>
    </ligand>
</feature>
<feature type="repeat" description="ANK" evidence="9">
    <location>
        <begin position="173"/>
        <end position="205"/>
    </location>
</feature>
<dbReference type="InterPro" id="IPR036770">
    <property type="entry name" value="Ankyrin_rpt-contain_sf"/>
</dbReference>
<protein>
    <submittedName>
        <fullName evidence="14">Uncharacterized protein</fullName>
    </submittedName>
</protein>
<dbReference type="PANTHER" id="PTHR44329:SF288">
    <property type="entry name" value="MITOGEN-ACTIVATED PROTEIN KINASE KINASE KINASE 20"/>
    <property type="match status" value="1"/>
</dbReference>
<feature type="compositionally biased region" description="Polar residues" evidence="11">
    <location>
        <begin position="405"/>
        <end position="420"/>
    </location>
</feature>
<dbReference type="InterPro" id="IPR002110">
    <property type="entry name" value="Ankyrin_rpt"/>
</dbReference>
<comment type="similarity">
    <text evidence="1">Belongs to the protein kinase superfamily. TKL Ser/Thr protein kinase family.</text>
</comment>
<feature type="region of interest" description="Disordered" evidence="11">
    <location>
        <begin position="462"/>
        <end position="495"/>
    </location>
</feature>
<dbReference type="PROSITE" id="PS00107">
    <property type="entry name" value="PROTEIN_KINASE_ATP"/>
    <property type="match status" value="1"/>
</dbReference>
<dbReference type="InterPro" id="IPR051681">
    <property type="entry name" value="Ser/Thr_Kinases-Pseudokinases"/>
</dbReference>
<organism evidence="14">
    <name type="scientific">Vannella robusta</name>
    <dbReference type="NCBI Taxonomy" id="1487602"/>
    <lineage>
        <taxon>Eukaryota</taxon>
        <taxon>Amoebozoa</taxon>
        <taxon>Discosea</taxon>
        <taxon>Flabellinia</taxon>
        <taxon>Vannellidae</taxon>
        <taxon>Vannella</taxon>
    </lineage>
</organism>
<evidence type="ECO:0000259" key="13">
    <source>
        <dbReference type="PROSITE" id="PS50011"/>
    </source>
</evidence>
<keyword evidence="6 10" id="KW-0067">ATP-binding</keyword>